<keyword evidence="2" id="KW-1185">Reference proteome</keyword>
<protein>
    <recommendedName>
        <fullName evidence="3">F5/8 type C domain-containing protein</fullName>
    </recommendedName>
</protein>
<dbReference type="PANTHER" id="PTHR47457">
    <property type="entry name" value="OS05G0345500 PROTEIN"/>
    <property type="match status" value="1"/>
</dbReference>
<dbReference type="SUPFAM" id="SSF49785">
    <property type="entry name" value="Galactose-binding domain-like"/>
    <property type="match status" value="1"/>
</dbReference>
<proteinExistence type="predicted"/>
<dbReference type="EMBL" id="JAPFFF010000005">
    <property type="protein sequence ID" value="KAK8888791.1"/>
    <property type="molecule type" value="Genomic_DNA"/>
</dbReference>
<sequence length="444" mass="52635">MSEITTFQLQTSAILDVPICNYTKDFTFIVNDEEFQTTKVIADLLSPKISQMHRNDPTFDSYRINTSNKGHFEHFLQLANFSQETIPKEELAFIFEILNDLQSNHITLNLLPRNSKITINNIVDLIKLHETNQHFYKEYFNEELEFISSHFYELNEDQEQRLRELRIDTIDQIVSRSDLKLRDENQLLNILNELYQSDSSYGNLYKYVFFPLVDEETILKFIDHFDIFDLDTEIWIQLSSRLSRKVTPREEDTLLTSRYSKGFPTLNTEKEITCQHDNQFDGIINFLRKETNGNIENAINITSSSICLNRVPYNVCLFEDEHNDTYFETNNEKNSWICFDFKDRKIIPKNYLIKTGQGKCCHNPRTWILEGSNDQTNWETLDKQDDCPYLNEQYAVHTFDIQKQNTNPFRYIRIMQTGPNWFSGDWYYFVLGSVEFYGSLIRNS</sequence>
<dbReference type="Pfam" id="PF22633">
    <property type="entry name" value="F5_F8_type_C_2"/>
    <property type="match status" value="1"/>
</dbReference>
<dbReference type="Proteomes" id="UP001470230">
    <property type="component" value="Unassembled WGS sequence"/>
</dbReference>
<accession>A0ABR2KCD3</accession>
<reference evidence="1 2" key="1">
    <citation type="submission" date="2024-04" db="EMBL/GenBank/DDBJ databases">
        <title>Tritrichomonas musculus Genome.</title>
        <authorList>
            <person name="Alves-Ferreira E."/>
            <person name="Grigg M."/>
            <person name="Lorenzi H."/>
            <person name="Galac M."/>
        </authorList>
    </citation>
    <scope>NUCLEOTIDE SEQUENCE [LARGE SCALE GENOMIC DNA]</scope>
    <source>
        <strain evidence="1 2">EAF2021</strain>
    </source>
</reference>
<evidence type="ECO:0008006" key="3">
    <source>
        <dbReference type="Google" id="ProtNLM"/>
    </source>
</evidence>
<dbReference type="Gene3D" id="2.60.120.260">
    <property type="entry name" value="Galactose-binding domain-like"/>
    <property type="match status" value="1"/>
</dbReference>
<comment type="caution">
    <text evidence="1">The sequence shown here is derived from an EMBL/GenBank/DDBJ whole genome shotgun (WGS) entry which is preliminary data.</text>
</comment>
<organism evidence="1 2">
    <name type="scientific">Tritrichomonas musculus</name>
    <dbReference type="NCBI Taxonomy" id="1915356"/>
    <lineage>
        <taxon>Eukaryota</taxon>
        <taxon>Metamonada</taxon>
        <taxon>Parabasalia</taxon>
        <taxon>Tritrichomonadida</taxon>
        <taxon>Tritrichomonadidae</taxon>
        <taxon>Tritrichomonas</taxon>
    </lineage>
</organism>
<dbReference type="InterPro" id="IPR008979">
    <property type="entry name" value="Galactose-bd-like_sf"/>
</dbReference>
<dbReference type="PANTHER" id="PTHR47457:SF1">
    <property type="entry name" value="BTB DOMAIN-CONTAINING PROTEIN-RELATED"/>
    <property type="match status" value="1"/>
</dbReference>
<name>A0ABR2KCD3_9EUKA</name>
<evidence type="ECO:0000313" key="2">
    <source>
        <dbReference type="Proteomes" id="UP001470230"/>
    </source>
</evidence>
<gene>
    <name evidence="1" type="ORF">M9Y10_033530</name>
</gene>
<evidence type="ECO:0000313" key="1">
    <source>
        <dbReference type="EMBL" id="KAK8888791.1"/>
    </source>
</evidence>